<evidence type="ECO:0000313" key="1">
    <source>
        <dbReference type="EMBL" id="KAK3940948.1"/>
    </source>
</evidence>
<comment type="caution">
    <text evidence="1">The sequence shown here is derived from an EMBL/GenBank/DDBJ whole genome shotgun (WGS) entry which is preliminary data.</text>
</comment>
<keyword evidence="2" id="KW-1185">Reference proteome</keyword>
<name>A0AAN6NA36_9PEZI</name>
<protein>
    <submittedName>
        <fullName evidence="1">Uncharacterized protein</fullName>
    </submittedName>
</protein>
<reference evidence="2" key="1">
    <citation type="journal article" date="2023" name="Mol. Phylogenet. Evol.">
        <title>Genome-scale phylogeny and comparative genomics of the fungal order Sordariales.</title>
        <authorList>
            <person name="Hensen N."/>
            <person name="Bonometti L."/>
            <person name="Westerberg I."/>
            <person name="Brannstrom I.O."/>
            <person name="Guillou S."/>
            <person name="Cros-Aarteil S."/>
            <person name="Calhoun S."/>
            <person name="Haridas S."/>
            <person name="Kuo A."/>
            <person name="Mondo S."/>
            <person name="Pangilinan J."/>
            <person name="Riley R."/>
            <person name="LaButti K."/>
            <person name="Andreopoulos B."/>
            <person name="Lipzen A."/>
            <person name="Chen C."/>
            <person name="Yan M."/>
            <person name="Daum C."/>
            <person name="Ng V."/>
            <person name="Clum A."/>
            <person name="Steindorff A."/>
            <person name="Ohm R.A."/>
            <person name="Martin F."/>
            <person name="Silar P."/>
            <person name="Natvig D.O."/>
            <person name="Lalanne C."/>
            <person name="Gautier V."/>
            <person name="Ament-Velasquez S.L."/>
            <person name="Kruys A."/>
            <person name="Hutchinson M.I."/>
            <person name="Powell A.J."/>
            <person name="Barry K."/>
            <person name="Miller A.N."/>
            <person name="Grigoriev I.V."/>
            <person name="Debuchy R."/>
            <person name="Gladieux P."/>
            <person name="Hiltunen Thoren M."/>
            <person name="Johannesson H."/>
        </authorList>
    </citation>
    <scope>NUCLEOTIDE SEQUENCE [LARGE SCALE GENOMIC DNA]</scope>
    <source>
        <strain evidence="2">CBS 340.73</strain>
    </source>
</reference>
<dbReference type="Proteomes" id="UP001303473">
    <property type="component" value="Unassembled WGS sequence"/>
</dbReference>
<dbReference type="AlphaFoldDB" id="A0AAN6NA36"/>
<dbReference type="EMBL" id="MU853789">
    <property type="protein sequence ID" value="KAK3940948.1"/>
    <property type="molecule type" value="Genomic_DNA"/>
</dbReference>
<sequence length="163" mass="17976">MNGAVKGWLLRLDLDLKLRNSVIVLRPGMLYESGFVSVRVICYASIPTLKHTTLSCCYALECHAINLPRKGDNKLEEVCLLKHTTNTSSYISGLRIRNEEAFKDAASAASDDLSRIPIALKVYGIRSLIFLPSKMLFPITCNTPLIKGGDQSHTLNKATKQPG</sequence>
<gene>
    <name evidence="1" type="ORF">QBC46DRAFT_407748</name>
</gene>
<evidence type="ECO:0000313" key="2">
    <source>
        <dbReference type="Proteomes" id="UP001303473"/>
    </source>
</evidence>
<proteinExistence type="predicted"/>
<accession>A0AAN6NA36</accession>
<organism evidence="1 2">
    <name type="scientific">Diplogelasinospora grovesii</name>
    <dbReference type="NCBI Taxonomy" id="303347"/>
    <lineage>
        <taxon>Eukaryota</taxon>
        <taxon>Fungi</taxon>
        <taxon>Dikarya</taxon>
        <taxon>Ascomycota</taxon>
        <taxon>Pezizomycotina</taxon>
        <taxon>Sordariomycetes</taxon>
        <taxon>Sordariomycetidae</taxon>
        <taxon>Sordariales</taxon>
        <taxon>Diplogelasinosporaceae</taxon>
        <taxon>Diplogelasinospora</taxon>
    </lineage>
</organism>